<evidence type="ECO:0000313" key="4">
    <source>
        <dbReference type="EMBL" id="MBV6343316.1"/>
    </source>
</evidence>
<accession>A0ABS6S388</accession>
<dbReference type="InterPro" id="IPR012337">
    <property type="entry name" value="RNaseH-like_sf"/>
</dbReference>
<evidence type="ECO:0000256" key="2">
    <source>
        <dbReference type="SAM" id="MobiDB-lite"/>
    </source>
</evidence>
<dbReference type="InterPro" id="IPR036397">
    <property type="entry name" value="RNaseH_sf"/>
</dbReference>
<dbReference type="Gene3D" id="3.30.70.370">
    <property type="match status" value="1"/>
</dbReference>
<reference evidence="4 5" key="1">
    <citation type="journal article" date="2020" name="J Geophys Res Biogeosci">
        <title>Magnetotaxis as an Adaptation to Enable Bacterial Shuttling of Microbial Sulfur and Sulfur Cycling Across Aquatic Oxic#Anoxic Interfaces.</title>
        <authorList>
            <person name="Li J."/>
            <person name="Liu P."/>
            <person name="Wang J."/>
            <person name="Roberts A.P."/>
            <person name="Pan Y."/>
        </authorList>
    </citation>
    <scope>NUCLEOTIDE SEQUENCE [LARGE SCALE GENOMIC DNA]</scope>
    <source>
        <strain evidence="4 5">MYR-1_YQ</strain>
    </source>
</reference>
<dbReference type="Proteomes" id="UP001196980">
    <property type="component" value="Unassembled WGS sequence"/>
</dbReference>
<dbReference type="PANTHER" id="PTHR10133:SF62">
    <property type="entry name" value="DNA POLYMERASE THETA"/>
    <property type="match status" value="1"/>
</dbReference>
<evidence type="ECO:0000313" key="5">
    <source>
        <dbReference type="Proteomes" id="UP001196980"/>
    </source>
</evidence>
<dbReference type="EMBL" id="JABXWD010000531">
    <property type="protein sequence ID" value="MBV6343316.1"/>
    <property type="molecule type" value="Genomic_DNA"/>
</dbReference>
<sequence length="613" mass="68389">MVPLVGISLDPTHYAYFHPSNPLHLSRLSDWLSSAYSAGGSLLGANIKFDLLHLRYCYPNLPGLSNLQRFPLRDVLIQSYLESPARPERSLKAIAGLFGLSSYEAGVADGLLTYPSPSDPALLRYNALDCLTARHLYDLLATRMRDNYGPDCEQLSPYCINWYSKLIWLLIDMTENGVTFSKPALESLHTTYDDACRTLYQKTLTTWNGAIEGHESVAFANLAVEEAAKEAGLYGSKRLVISEVKKRVSTCKANVNLILSKLPDSSPYHELLTDIRSFRKNAKLRNTYIANLLSDGHTTPRDVGSLIWRGTRTGEVIGVAHPDWFATPSTTGRGDSDDDKEGGTKQGRVTCRRPGLQTNPSDIRKTMTCRFRPGYLIHVDLSHIELRVLAILSGDPTLVSVFTEGRDPHLETAKGIFGPIIPNGLTPERYRYIGKKVNFLIVYGGEASILRKSLTEEANFPISKAKAQEFISRYAATYPILWKWRESVIQEAGRTGYVRLPLTGTSRYVPGASTYNRETLGKVVMNIFPQAIAANILLSAASLLLEEFHSHNLLASCGLQTYDSLDIETPEGEHEMVINLIEHSILHAPYYRDICKLSGRSVPLHYKKEETLY</sequence>
<gene>
    <name evidence="4" type="ORF">HWQ67_17195</name>
</gene>
<dbReference type="SUPFAM" id="SSF56672">
    <property type="entry name" value="DNA/RNA polymerases"/>
    <property type="match status" value="1"/>
</dbReference>
<evidence type="ECO:0000259" key="3">
    <source>
        <dbReference type="SMART" id="SM00482"/>
    </source>
</evidence>
<proteinExistence type="inferred from homology"/>
<dbReference type="InterPro" id="IPR001098">
    <property type="entry name" value="DNA-dir_DNA_pol_A_palm_dom"/>
</dbReference>
<dbReference type="Pfam" id="PF00476">
    <property type="entry name" value="DNA_pol_A"/>
    <property type="match status" value="1"/>
</dbReference>
<dbReference type="PRINTS" id="PR00868">
    <property type="entry name" value="DNAPOLI"/>
</dbReference>
<dbReference type="SMART" id="SM00482">
    <property type="entry name" value="POLAc"/>
    <property type="match status" value="1"/>
</dbReference>
<feature type="domain" description="DNA-directed DNA polymerase family A palm" evidence="3">
    <location>
        <begin position="360"/>
        <end position="573"/>
    </location>
</feature>
<comment type="caution">
    <text evidence="4">The sequence shown here is derived from an EMBL/GenBank/DDBJ whole genome shotgun (WGS) entry which is preliminary data.</text>
</comment>
<evidence type="ECO:0000256" key="1">
    <source>
        <dbReference type="ARBA" id="ARBA00007705"/>
    </source>
</evidence>
<keyword evidence="5" id="KW-1185">Reference proteome</keyword>
<organism evidence="4 5">
    <name type="scientific">Candidatus Magnetobacterium casense</name>
    <dbReference type="NCBI Taxonomy" id="1455061"/>
    <lineage>
        <taxon>Bacteria</taxon>
        <taxon>Pseudomonadati</taxon>
        <taxon>Nitrospirota</taxon>
        <taxon>Thermodesulfovibrionia</taxon>
        <taxon>Thermodesulfovibrionales</taxon>
        <taxon>Candidatus Magnetobacteriaceae</taxon>
        <taxon>Candidatus Magnetobacterium</taxon>
    </lineage>
</organism>
<name>A0ABS6S388_9BACT</name>
<dbReference type="SUPFAM" id="SSF53098">
    <property type="entry name" value="Ribonuclease H-like"/>
    <property type="match status" value="1"/>
</dbReference>
<dbReference type="InterPro" id="IPR002298">
    <property type="entry name" value="DNA_polymerase_A"/>
</dbReference>
<dbReference type="PANTHER" id="PTHR10133">
    <property type="entry name" value="DNA POLYMERASE I"/>
    <property type="match status" value="1"/>
</dbReference>
<dbReference type="InterPro" id="IPR043502">
    <property type="entry name" value="DNA/RNA_pol_sf"/>
</dbReference>
<protein>
    <recommendedName>
        <fullName evidence="3">DNA-directed DNA polymerase family A palm domain-containing protein</fullName>
    </recommendedName>
</protein>
<dbReference type="Gene3D" id="1.10.150.20">
    <property type="entry name" value="5' to 3' exonuclease, C-terminal subdomain"/>
    <property type="match status" value="1"/>
</dbReference>
<dbReference type="Gene3D" id="3.30.420.10">
    <property type="entry name" value="Ribonuclease H-like superfamily/Ribonuclease H"/>
    <property type="match status" value="1"/>
</dbReference>
<comment type="similarity">
    <text evidence="1">Belongs to the DNA polymerase type-A family.</text>
</comment>
<feature type="region of interest" description="Disordered" evidence="2">
    <location>
        <begin position="324"/>
        <end position="359"/>
    </location>
</feature>